<dbReference type="AlphaFoldDB" id="A0ABC8SAM5"/>
<reference evidence="1 2" key="1">
    <citation type="submission" date="2024-02" db="EMBL/GenBank/DDBJ databases">
        <authorList>
            <person name="Vignale AGUSTIN F."/>
            <person name="Sosa J E."/>
            <person name="Modenutti C."/>
        </authorList>
    </citation>
    <scope>NUCLEOTIDE SEQUENCE [LARGE SCALE GENOMIC DNA]</scope>
</reference>
<dbReference type="EMBL" id="CAUOFW020002502">
    <property type="protein sequence ID" value="CAK9154266.1"/>
    <property type="molecule type" value="Genomic_DNA"/>
</dbReference>
<evidence type="ECO:0000313" key="1">
    <source>
        <dbReference type="EMBL" id="CAK9154266.1"/>
    </source>
</evidence>
<keyword evidence="2" id="KW-1185">Reference proteome</keyword>
<evidence type="ECO:0000313" key="2">
    <source>
        <dbReference type="Proteomes" id="UP001642360"/>
    </source>
</evidence>
<accession>A0ABC8SAM5</accession>
<organism evidence="1 2">
    <name type="scientific">Ilex paraguariensis</name>
    <name type="common">yerba mate</name>
    <dbReference type="NCBI Taxonomy" id="185542"/>
    <lineage>
        <taxon>Eukaryota</taxon>
        <taxon>Viridiplantae</taxon>
        <taxon>Streptophyta</taxon>
        <taxon>Embryophyta</taxon>
        <taxon>Tracheophyta</taxon>
        <taxon>Spermatophyta</taxon>
        <taxon>Magnoliopsida</taxon>
        <taxon>eudicotyledons</taxon>
        <taxon>Gunneridae</taxon>
        <taxon>Pentapetalae</taxon>
        <taxon>asterids</taxon>
        <taxon>campanulids</taxon>
        <taxon>Aquifoliales</taxon>
        <taxon>Aquifoliaceae</taxon>
        <taxon>Ilex</taxon>
    </lineage>
</organism>
<comment type="caution">
    <text evidence="1">The sequence shown here is derived from an EMBL/GenBank/DDBJ whole genome shotgun (WGS) entry which is preliminary data.</text>
</comment>
<sequence length="104" mass="11693">MSGCCLRCFLECLVYGSQYSFFATPVAMSIEHVQWLRPPWEEVTTRRALLPFCLGMLHWIVISGNNVLFFVNVNKNCSNVALYCIMALGFGRSKGIILSFNCGS</sequence>
<dbReference type="Proteomes" id="UP001642360">
    <property type="component" value="Unassembled WGS sequence"/>
</dbReference>
<name>A0ABC8SAM5_9AQUA</name>
<proteinExistence type="predicted"/>
<protein>
    <submittedName>
        <fullName evidence="1">Uncharacterized protein</fullName>
    </submittedName>
</protein>
<gene>
    <name evidence="1" type="ORF">ILEXP_LOCUS22574</name>
</gene>